<proteinExistence type="predicted"/>
<dbReference type="EMBL" id="JABFAF010000001">
    <property type="protein sequence ID" value="MBA0846743.1"/>
    <property type="molecule type" value="Genomic_DNA"/>
</dbReference>
<dbReference type="Proteomes" id="UP000593576">
    <property type="component" value="Unassembled WGS sequence"/>
</dbReference>
<reference evidence="2 3" key="1">
    <citation type="journal article" date="2019" name="Genome Biol. Evol.">
        <title>Insights into the evolution of the New World diploid cottons (Gossypium, subgenus Houzingenia) based on genome sequencing.</title>
        <authorList>
            <person name="Grover C.E."/>
            <person name="Arick M.A. 2nd"/>
            <person name="Thrash A."/>
            <person name="Conover J.L."/>
            <person name="Sanders W.S."/>
            <person name="Peterson D.G."/>
            <person name="Frelichowski J.E."/>
            <person name="Scheffler J.A."/>
            <person name="Scheffler B.E."/>
            <person name="Wendel J.F."/>
        </authorList>
    </citation>
    <scope>NUCLEOTIDE SEQUENCE [LARGE SCALE GENOMIC DNA]</scope>
    <source>
        <strain evidence="2">1</strain>
        <tissue evidence="2">Leaf</tissue>
    </source>
</reference>
<evidence type="ECO:0000256" key="1">
    <source>
        <dbReference type="SAM" id="MobiDB-lite"/>
    </source>
</evidence>
<feature type="compositionally biased region" description="Acidic residues" evidence="1">
    <location>
        <begin position="52"/>
        <end position="69"/>
    </location>
</feature>
<sequence length="114" mass="14144">MWETISVRRKKMMKWMQETNLVFQEFWRQNNMRVPNYPLDMFGPTHPKPEGNEEIEESKDEEGEEEGNEMDFRRRMIELKTFNFIFWIEPHMKEARQFRAFNEQGRKQPTIRLQ</sequence>
<comment type="caution">
    <text evidence="2">The sequence shown here is derived from an EMBL/GenBank/DDBJ whole genome shotgun (WGS) entry which is preliminary data.</text>
</comment>
<protein>
    <submittedName>
        <fullName evidence="2">Uncharacterized protein</fullName>
    </submittedName>
</protein>
<dbReference type="AlphaFoldDB" id="A0A7J9KJV3"/>
<dbReference type="OrthoDB" id="1002294at2759"/>
<name>A0A7J9KJV3_GOSSC</name>
<evidence type="ECO:0000313" key="2">
    <source>
        <dbReference type="EMBL" id="MBA0846743.1"/>
    </source>
</evidence>
<gene>
    <name evidence="2" type="ORF">Goshw_006693</name>
</gene>
<feature type="region of interest" description="Disordered" evidence="1">
    <location>
        <begin position="38"/>
        <end position="71"/>
    </location>
</feature>
<evidence type="ECO:0000313" key="3">
    <source>
        <dbReference type="Proteomes" id="UP000593576"/>
    </source>
</evidence>
<accession>A0A7J9KJV3</accession>
<keyword evidence="3" id="KW-1185">Reference proteome</keyword>
<organism evidence="2 3">
    <name type="scientific">Gossypium schwendimanii</name>
    <name type="common">Cotton</name>
    <dbReference type="NCBI Taxonomy" id="34291"/>
    <lineage>
        <taxon>Eukaryota</taxon>
        <taxon>Viridiplantae</taxon>
        <taxon>Streptophyta</taxon>
        <taxon>Embryophyta</taxon>
        <taxon>Tracheophyta</taxon>
        <taxon>Spermatophyta</taxon>
        <taxon>Magnoliopsida</taxon>
        <taxon>eudicotyledons</taxon>
        <taxon>Gunneridae</taxon>
        <taxon>Pentapetalae</taxon>
        <taxon>rosids</taxon>
        <taxon>malvids</taxon>
        <taxon>Malvales</taxon>
        <taxon>Malvaceae</taxon>
        <taxon>Malvoideae</taxon>
        <taxon>Gossypium</taxon>
    </lineage>
</organism>